<dbReference type="PANTHER" id="PTHR33202">
    <property type="entry name" value="ZINC UPTAKE REGULATION PROTEIN"/>
    <property type="match status" value="1"/>
</dbReference>
<evidence type="ECO:0000256" key="7">
    <source>
        <dbReference type="ARBA" id="ARBA00022491"/>
    </source>
</evidence>
<evidence type="ECO:0000256" key="6">
    <source>
        <dbReference type="ARBA" id="ARBA00022490"/>
    </source>
</evidence>
<comment type="function">
    <text evidence="1">Acts as a global negative controlling element, employing Fe(2+) as a cofactor to bind the operator of the repressed genes.</text>
</comment>
<evidence type="ECO:0000256" key="12">
    <source>
        <dbReference type="ARBA" id="ARBA00023125"/>
    </source>
</evidence>
<feature type="binding site" evidence="14">
    <location>
        <position position="112"/>
    </location>
    <ligand>
        <name>Zn(2+)</name>
        <dbReference type="ChEBI" id="CHEBI:29105"/>
    </ligand>
</feature>
<evidence type="ECO:0000256" key="9">
    <source>
        <dbReference type="ARBA" id="ARBA00022833"/>
    </source>
</evidence>
<evidence type="ECO:0000256" key="1">
    <source>
        <dbReference type="ARBA" id="ARBA00002997"/>
    </source>
</evidence>
<evidence type="ECO:0000313" key="17">
    <source>
        <dbReference type="Proteomes" id="UP000594749"/>
    </source>
</evidence>
<keyword evidence="10 15" id="KW-0408">Iron</keyword>
<organism evidence="16 17">
    <name type="scientific">Campylobacter corcagiensis</name>
    <dbReference type="NCBI Taxonomy" id="1448857"/>
    <lineage>
        <taxon>Bacteria</taxon>
        <taxon>Pseudomonadati</taxon>
        <taxon>Campylobacterota</taxon>
        <taxon>Epsilonproteobacteria</taxon>
        <taxon>Campylobacterales</taxon>
        <taxon>Campylobacteraceae</taxon>
        <taxon>Campylobacter</taxon>
    </lineage>
</organism>
<comment type="similarity">
    <text evidence="3">Belongs to the Fur family.</text>
</comment>
<evidence type="ECO:0000256" key="14">
    <source>
        <dbReference type="PIRSR" id="PIRSR602481-1"/>
    </source>
</evidence>
<dbReference type="Proteomes" id="UP000594749">
    <property type="component" value="Chromosome"/>
</dbReference>
<keyword evidence="13" id="KW-0804">Transcription</keyword>
<keyword evidence="12" id="KW-0238">DNA-binding</keyword>
<feature type="binding site" evidence="14">
    <location>
        <position position="69"/>
    </location>
    <ligand>
        <name>Zn(2+)</name>
        <dbReference type="ChEBI" id="CHEBI:29105"/>
    </ligand>
</feature>
<name>A0A7M1LH78_9BACT</name>
<evidence type="ECO:0000256" key="8">
    <source>
        <dbReference type="ARBA" id="ARBA00022723"/>
    </source>
</evidence>
<dbReference type="InterPro" id="IPR043135">
    <property type="entry name" value="Fur_C"/>
</dbReference>
<evidence type="ECO:0000313" key="16">
    <source>
        <dbReference type="EMBL" id="QOQ87186.1"/>
    </source>
</evidence>
<feature type="binding site" evidence="14">
    <location>
        <position position="72"/>
    </location>
    <ligand>
        <name>Zn(2+)</name>
        <dbReference type="ChEBI" id="CHEBI:29105"/>
    </ligand>
</feature>
<dbReference type="Pfam" id="PF01475">
    <property type="entry name" value="FUR"/>
    <property type="match status" value="1"/>
</dbReference>
<evidence type="ECO:0000256" key="4">
    <source>
        <dbReference type="ARBA" id="ARBA00011738"/>
    </source>
</evidence>
<accession>A0A7M1LH78</accession>
<keyword evidence="9 14" id="KW-0862">Zinc</keyword>
<dbReference type="GO" id="GO:1900376">
    <property type="term" value="P:regulation of secondary metabolite biosynthetic process"/>
    <property type="evidence" value="ECO:0007669"/>
    <property type="project" value="TreeGrafter"/>
</dbReference>
<evidence type="ECO:0000256" key="10">
    <source>
        <dbReference type="ARBA" id="ARBA00023004"/>
    </source>
</evidence>
<dbReference type="GO" id="GO:0000976">
    <property type="term" value="F:transcription cis-regulatory region binding"/>
    <property type="evidence" value="ECO:0007669"/>
    <property type="project" value="TreeGrafter"/>
</dbReference>
<comment type="subcellular location">
    <subcellularLocation>
        <location evidence="2">Cytoplasm</location>
    </subcellularLocation>
</comment>
<dbReference type="PANTHER" id="PTHR33202:SF2">
    <property type="entry name" value="FERRIC UPTAKE REGULATION PROTEIN"/>
    <property type="match status" value="1"/>
</dbReference>
<dbReference type="GO" id="GO:0045892">
    <property type="term" value="P:negative regulation of DNA-templated transcription"/>
    <property type="evidence" value="ECO:0007669"/>
    <property type="project" value="TreeGrafter"/>
</dbReference>
<dbReference type="InterPro" id="IPR036388">
    <property type="entry name" value="WH-like_DNA-bd_sf"/>
</dbReference>
<keyword evidence="17" id="KW-1185">Reference proteome</keyword>
<proteinExistence type="inferred from homology"/>
<comment type="cofactor">
    <cofactor evidence="14">
        <name>Zn(2+)</name>
        <dbReference type="ChEBI" id="CHEBI:29105"/>
    </cofactor>
    <text evidence="14">Binds 1 zinc ion per subunit.</text>
</comment>
<dbReference type="Gene3D" id="3.30.1490.190">
    <property type="match status" value="1"/>
</dbReference>
<keyword evidence="8 14" id="KW-0479">Metal-binding</keyword>
<evidence type="ECO:0000256" key="2">
    <source>
        <dbReference type="ARBA" id="ARBA00004496"/>
    </source>
</evidence>
<gene>
    <name evidence="16" type="ORF">IMC76_08245</name>
</gene>
<evidence type="ECO:0000256" key="5">
    <source>
        <dbReference type="ARBA" id="ARBA00020910"/>
    </source>
</evidence>
<keyword evidence="7" id="KW-0678">Repressor</keyword>
<sequence>MKILFYNKHLSIKEIRKIYRDIYKKSVSVSTIYQTLNLLQSYGLLKTIQYSNFSKYEIDIYPDHDHLVCTKCGKIVEFRDDSFNELRKKVEKEYFFDVEGYILLLEGICEKCKK</sequence>
<dbReference type="EMBL" id="CP063078">
    <property type="protein sequence ID" value="QOQ87186.1"/>
    <property type="molecule type" value="Genomic_DNA"/>
</dbReference>
<reference evidence="16 17" key="1">
    <citation type="submission" date="2020-10" db="EMBL/GenBank/DDBJ databases">
        <title>Campylobacter and Helicobacter PacBio genomes.</title>
        <authorList>
            <person name="Lane C."/>
        </authorList>
    </citation>
    <scope>NUCLEOTIDE SEQUENCE [LARGE SCALE GENOMIC DNA]</scope>
    <source>
        <strain evidence="16 17">2016D-0077</strain>
    </source>
</reference>
<feature type="binding site" evidence="15">
    <location>
        <position position="65"/>
    </location>
    <ligand>
        <name>Fe cation</name>
        <dbReference type="ChEBI" id="CHEBI:24875"/>
    </ligand>
</feature>
<evidence type="ECO:0000256" key="11">
    <source>
        <dbReference type="ARBA" id="ARBA00023015"/>
    </source>
</evidence>
<evidence type="ECO:0000256" key="3">
    <source>
        <dbReference type="ARBA" id="ARBA00007957"/>
    </source>
</evidence>
<keyword evidence="11" id="KW-0805">Transcription regulation</keyword>
<dbReference type="RefSeq" id="WP_161632384.1">
    <property type="nucleotide sequence ID" value="NZ_CP053842.1"/>
</dbReference>
<dbReference type="GO" id="GO:0003700">
    <property type="term" value="F:DNA-binding transcription factor activity"/>
    <property type="evidence" value="ECO:0007669"/>
    <property type="project" value="InterPro"/>
</dbReference>
<dbReference type="OrthoDB" id="8659436at2"/>
<dbReference type="CDD" id="cd07153">
    <property type="entry name" value="Fur_like"/>
    <property type="match status" value="1"/>
</dbReference>
<dbReference type="InterPro" id="IPR036390">
    <property type="entry name" value="WH_DNA-bd_sf"/>
</dbReference>
<dbReference type="InterPro" id="IPR002481">
    <property type="entry name" value="FUR"/>
</dbReference>
<comment type="subunit">
    <text evidence="4">Homodimer.</text>
</comment>
<feature type="binding site" evidence="14">
    <location>
        <position position="109"/>
    </location>
    <ligand>
        <name>Zn(2+)</name>
        <dbReference type="ChEBI" id="CHEBI:29105"/>
    </ligand>
</feature>
<keyword evidence="6" id="KW-0963">Cytoplasm</keyword>
<protein>
    <recommendedName>
        <fullName evidence="5">Ferric uptake regulation protein</fullName>
    </recommendedName>
</protein>
<evidence type="ECO:0000256" key="15">
    <source>
        <dbReference type="PIRSR" id="PIRSR602481-2"/>
    </source>
</evidence>
<comment type="cofactor">
    <cofactor evidence="15">
        <name>Mn(2+)</name>
        <dbReference type="ChEBI" id="CHEBI:29035"/>
    </cofactor>
    <cofactor evidence="15">
        <name>Fe(2+)</name>
        <dbReference type="ChEBI" id="CHEBI:29033"/>
    </cofactor>
    <text evidence="15">Binds 1 Mn(2+) or Fe(2+) ion per subunit.</text>
</comment>
<dbReference type="AlphaFoldDB" id="A0A7M1LH78"/>
<evidence type="ECO:0000256" key="13">
    <source>
        <dbReference type="ARBA" id="ARBA00023163"/>
    </source>
</evidence>
<dbReference type="SUPFAM" id="SSF46785">
    <property type="entry name" value="Winged helix' DNA-binding domain"/>
    <property type="match status" value="1"/>
</dbReference>
<dbReference type="GO" id="GO:0005829">
    <property type="term" value="C:cytosol"/>
    <property type="evidence" value="ECO:0007669"/>
    <property type="project" value="TreeGrafter"/>
</dbReference>
<dbReference type="GO" id="GO:0008270">
    <property type="term" value="F:zinc ion binding"/>
    <property type="evidence" value="ECO:0007669"/>
    <property type="project" value="TreeGrafter"/>
</dbReference>
<dbReference type="Gene3D" id="1.10.10.10">
    <property type="entry name" value="Winged helix-like DNA-binding domain superfamily/Winged helix DNA-binding domain"/>
    <property type="match status" value="1"/>
</dbReference>